<gene>
    <name evidence="1" type="ORF">GN958_ATG16041</name>
</gene>
<protein>
    <submittedName>
        <fullName evidence="1">Uncharacterized protein</fullName>
    </submittedName>
</protein>
<name>A0A8S9U128_PHYIN</name>
<accession>A0A8S9U128</accession>
<sequence>MPIQVAVKVGEIGRTSRANVRVEGSSFVFEEREEFDQLVSKVEELAVLALEAYEPKTVRLDKSIYLKLGLKAPQREWVPIAASNWLANLDTEQANYQRRPSAGPLVIELIVFVAKEQSGIWRATASRVEEASRLIDSHLREHPDVQVGDIARTHWAFSHARQHDQTAIALPDNATSHQAQHIDAIRAALIQQQSDRDEPIRTLTASLNGSTPLRLTFNASKLREMLGLPNYNFSA</sequence>
<evidence type="ECO:0000313" key="2">
    <source>
        <dbReference type="Proteomes" id="UP000704712"/>
    </source>
</evidence>
<dbReference type="EMBL" id="JAACNO010002256">
    <property type="protein sequence ID" value="KAF4134785.1"/>
    <property type="molecule type" value="Genomic_DNA"/>
</dbReference>
<reference evidence="1" key="1">
    <citation type="submission" date="2020-03" db="EMBL/GenBank/DDBJ databases">
        <title>Hybrid Assembly of Korean Phytophthora infestans isolates.</title>
        <authorList>
            <person name="Prokchorchik M."/>
            <person name="Lee Y."/>
            <person name="Seo J."/>
            <person name="Cho J.-H."/>
            <person name="Park Y.-E."/>
            <person name="Jang D.-C."/>
            <person name="Im J.-S."/>
            <person name="Choi J.-G."/>
            <person name="Park H.-J."/>
            <person name="Lee G.-B."/>
            <person name="Lee Y.-G."/>
            <person name="Hong S.-Y."/>
            <person name="Cho K."/>
            <person name="Sohn K.H."/>
        </authorList>
    </citation>
    <scope>NUCLEOTIDE SEQUENCE</scope>
    <source>
        <strain evidence="1">KR_2_A2</strain>
    </source>
</reference>
<dbReference type="Proteomes" id="UP000704712">
    <property type="component" value="Unassembled WGS sequence"/>
</dbReference>
<evidence type="ECO:0000313" key="1">
    <source>
        <dbReference type="EMBL" id="KAF4134785.1"/>
    </source>
</evidence>
<comment type="caution">
    <text evidence="1">The sequence shown here is derived from an EMBL/GenBank/DDBJ whole genome shotgun (WGS) entry which is preliminary data.</text>
</comment>
<dbReference type="AlphaFoldDB" id="A0A8S9U128"/>
<proteinExistence type="predicted"/>
<organism evidence="1 2">
    <name type="scientific">Phytophthora infestans</name>
    <name type="common">Potato late blight agent</name>
    <name type="synonym">Botrytis infestans</name>
    <dbReference type="NCBI Taxonomy" id="4787"/>
    <lineage>
        <taxon>Eukaryota</taxon>
        <taxon>Sar</taxon>
        <taxon>Stramenopiles</taxon>
        <taxon>Oomycota</taxon>
        <taxon>Peronosporomycetes</taxon>
        <taxon>Peronosporales</taxon>
        <taxon>Peronosporaceae</taxon>
        <taxon>Phytophthora</taxon>
    </lineage>
</organism>